<reference evidence="8" key="1">
    <citation type="submission" date="2025-08" db="UniProtKB">
        <authorList>
            <consortium name="Ensembl"/>
        </authorList>
    </citation>
    <scope>IDENTIFICATION</scope>
</reference>
<comment type="caution">
    <text evidence="7">Lacks conserved residue(s) required for the propagation of feature annotation.</text>
</comment>
<organism evidence="8 9">
    <name type="scientific">Cyprinus carpio</name>
    <name type="common">Common carp</name>
    <dbReference type="NCBI Taxonomy" id="7962"/>
    <lineage>
        <taxon>Eukaryota</taxon>
        <taxon>Metazoa</taxon>
        <taxon>Chordata</taxon>
        <taxon>Craniata</taxon>
        <taxon>Vertebrata</taxon>
        <taxon>Euteleostomi</taxon>
        <taxon>Actinopterygii</taxon>
        <taxon>Neopterygii</taxon>
        <taxon>Teleostei</taxon>
        <taxon>Ostariophysi</taxon>
        <taxon>Cypriniformes</taxon>
        <taxon>Cyprinidae</taxon>
        <taxon>Cyprininae</taxon>
        <taxon>Cyprinus</taxon>
    </lineage>
</organism>
<dbReference type="AlphaFoldDB" id="A0A8C2QBE4"/>
<dbReference type="Proteomes" id="UP000694701">
    <property type="component" value="Unplaced"/>
</dbReference>
<protein>
    <recommendedName>
        <fullName evidence="7">Transmembrane 9 superfamily member</fullName>
    </recommendedName>
</protein>
<dbReference type="PANTHER" id="PTHR10766">
    <property type="entry name" value="TRANSMEMBRANE 9 SUPERFAMILY PROTEIN"/>
    <property type="match status" value="1"/>
</dbReference>
<feature type="transmembrane region" description="Helical" evidence="7">
    <location>
        <begin position="195"/>
        <end position="218"/>
    </location>
</feature>
<evidence type="ECO:0000256" key="3">
    <source>
        <dbReference type="ARBA" id="ARBA00022692"/>
    </source>
</evidence>
<evidence type="ECO:0000313" key="8">
    <source>
        <dbReference type="Ensembl" id="ENSCCRP00020120180.1"/>
    </source>
</evidence>
<accession>A0A8C2QBE4</accession>
<keyword evidence="6 7" id="KW-0472">Membrane</keyword>
<feature type="transmembrane region" description="Helical" evidence="7">
    <location>
        <begin position="263"/>
        <end position="288"/>
    </location>
</feature>
<keyword evidence="5 7" id="KW-1133">Transmembrane helix</keyword>
<evidence type="ECO:0000256" key="5">
    <source>
        <dbReference type="ARBA" id="ARBA00022989"/>
    </source>
</evidence>
<sequence length="428" mass="49741">MTALFLLQYTDKEEVVLWMNTVGPYHNRQETYKYFSLPFCVGTKKTISHYHETLGEALQGVELEFSGLDITFKEEVMQTTYCDIELDKPKRDAFVYAIKNHYWYQMYIDDLPIWGIVGEADENGEDHYLWTYKKLEIGYNGNRIVDVNLTSEGKVKLVPNTRIPMSYSVKWKKSDVKFEDRFDKYLDPSFFQHRIHWFSIFNSFMMVIFLVGLVSMILMRTLRKDYARYSKEEEMDDMDRDLGDEYGWKQVHGDVFRPSSHPLIFSSLVGSGCQIFSVSLIVIILAMIEDLYTERGSMLSTAIFVYAATSPVNGYFGGSLYAKQGGRRWINILHQLHRYLLPCLQSHPIRHHAEFLICLKPETHCTIFSCPRQKTGIVKQSWRFMSSRLLIGGPMSYSERGSKMAVVTVLRPKIAYDIQHVHGTGCLQ</sequence>
<name>A0A8C2QBE4_CYPCA</name>
<evidence type="ECO:0000313" key="9">
    <source>
        <dbReference type="Proteomes" id="UP000694701"/>
    </source>
</evidence>
<dbReference type="InterPro" id="IPR004240">
    <property type="entry name" value="EMP70"/>
</dbReference>
<dbReference type="PANTHER" id="PTHR10766:SF41">
    <property type="entry name" value="TRANSMEMBRANE 9 SUPERFAMILY MEMBER 3"/>
    <property type="match status" value="1"/>
</dbReference>
<evidence type="ECO:0000256" key="2">
    <source>
        <dbReference type="ARBA" id="ARBA00005227"/>
    </source>
</evidence>
<comment type="subcellular location">
    <subcellularLocation>
        <location evidence="1">Membrane</location>
        <topology evidence="1">Multi-pass membrane protein</topology>
    </subcellularLocation>
</comment>
<proteinExistence type="inferred from homology"/>
<keyword evidence="4" id="KW-0732">Signal</keyword>
<feature type="transmembrane region" description="Helical" evidence="7">
    <location>
        <begin position="300"/>
        <end position="322"/>
    </location>
</feature>
<comment type="similarity">
    <text evidence="2 7">Belongs to the nonaspanin (TM9SF) (TC 9.A.2) family.</text>
</comment>
<keyword evidence="3 7" id="KW-0812">Transmembrane</keyword>
<dbReference type="Pfam" id="PF02990">
    <property type="entry name" value="EMP70"/>
    <property type="match status" value="1"/>
</dbReference>
<evidence type="ECO:0000256" key="6">
    <source>
        <dbReference type="ARBA" id="ARBA00023136"/>
    </source>
</evidence>
<evidence type="ECO:0000256" key="7">
    <source>
        <dbReference type="RuleBase" id="RU363079"/>
    </source>
</evidence>
<dbReference type="GO" id="GO:0016020">
    <property type="term" value="C:membrane"/>
    <property type="evidence" value="ECO:0007669"/>
    <property type="project" value="UniProtKB-SubCell"/>
</dbReference>
<dbReference type="Ensembl" id="ENSCCRT00020130918.1">
    <property type="protein sequence ID" value="ENSCCRP00020120180.1"/>
    <property type="gene ID" value="ENSCCRG00020053848.1"/>
</dbReference>
<dbReference type="GO" id="GO:0072657">
    <property type="term" value="P:protein localization to membrane"/>
    <property type="evidence" value="ECO:0007669"/>
    <property type="project" value="TreeGrafter"/>
</dbReference>
<evidence type="ECO:0000256" key="4">
    <source>
        <dbReference type="ARBA" id="ARBA00022729"/>
    </source>
</evidence>
<evidence type="ECO:0000256" key="1">
    <source>
        <dbReference type="ARBA" id="ARBA00004141"/>
    </source>
</evidence>